<feature type="compositionally biased region" description="Polar residues" evidence="1">
    <location>
        <begin position="314"/>
        <end position="324"/>
    </location>
</feature>
<evidence type="ECO:0000256" key="2">
    <source>
        <dbReference type="SAM" id="Phobius"/>
    </source>
</evidence>
<dbReference type="OrthoDB" id="3262409at2759"/>
<evidence type="ECO:0000256" key="1">
    <source>
        <dbReference type="SAM" id="MobiDB-lite"/>
    </source>
</evidence>
<dbReference type="Proteomes" id="UP000305067">
    <property type="component" value="Unassembled WGS sequence"/>
</dbReference>
<accession>A0A5C3QHX7</accession>
<keyword evidence="4" id="KW-1185">Reference proteome</keyword>
<proteinExistence type="predicted"/>
<reference evidence="3 4" key="1">
    <citation type="journal article" date="2019" name="Nat. Ecol. Evol.">
        <title>Megaphylogeny resolves global patterns of mushroom evolution.</title>
        <authorList>
            <person name="Varga T."/>
            <person name="Krizsan K."/>
            <person name="Foldi C."/>
            <person name="Dima B."/>
            <person name="Sanchez-Garcia M."/>
            <person name="Sanchez-Ramirez S."/>
            <person name="Szollosi G.J."/>
            <person name="Szarkandi J.G."/>
            <person name="Papp V."/>
            <person name="Albert L."/>
            <person name="Andreopoulos W."/>
            <person name="Angelini C."/>
            <person name="Antonin V."/>
            <person name="Barry K.W."/>
            <person name="Bougher N.L."/>
            <person name="Buchanan P."/>
            <person name="Buyck B."/>
            <person name="Bense V."/>
            <person name="Catcheside P."/>
            <person name="Chovatia M."/>
            <person name="Cooper J."/>
            <person name="Damon W."/>
            <person name="Desjardin D."/>
            <person name="Finy P."/>
            <person name="Geml J."/>
            <person name="Haridas S."/>
            <person name="Hughes K."/>
            <person name="Justo A."/>
            <person name="Karasinski D."/>
            <person name="Kautmanova I."/>
            <person name="Kiss B."/>
            <person name="Kocsube S."/>
            <person name="Kotiranta H."/>
            <person name="LaButti K.M."/>
            <person name="Lechner B.E."/>
            <person name="Liimatainen K."/>
            <person name="Lipzen A."/>
            <person name="Lukacs Z."/>
            <person name="Mihaltcheva S."/>
            <person name="Morgado L.N."/>
            <person name="Niskanen T."/>
            <person name="Noordeloos M.E."/>
            <person name="Ohm R.A."/>
            <person name="Ortiz-Santana B."/>
            <person name="Ovrebo C."/>
            <person name="Racz N."/>
            <person name="Riley R."/>
            <person name="Savchenko A."/>
            <person name="Shiryaev A."/>
            <person name="Soop K."/>
            <person name="Spirin V."/>
            <person name="Szebenyi C."/>
            <person name="Tomsovsky M."/>
            <person name="Tulloss R.E."/>
            <person name="Uehling J."/>
            <person name="Grigoriev I.V."/>
            <person name="Vagvolgyi C."/>
            <person name="Papp T."/>
            <person name="Martin F.M."/>
            <person name="Miettinen O."/>
            <person name="Hibbett D.S."/>
            <person name="Nagy L.G."/>
        </authorList>
    </citation>
    <scope>NUCLEOTIDE SEQUENCE [LARGE SCALE GENOMIC DNA]</scope>
    <source>
        <strain evidence="3 4">CBS 309.79</strain>
    </source>
</reference>
<sequence>MNFTHLLAPSSCLSSTSRCISGYLVQYWTSLLALGANVLGTHLDTQSLSGVGPRSWLDTVRHTLGVQERLTVDEASRLFAVETAAQGIETHKVWYTLGAGWGNPSHLFVNPPPAIACPALVGIVMSLVHEFYCWRIVVLGRRWIVAIAIAGLSLANLAQKIYMTYFFATSSHDLYGKAKHAYYRNGLTYQIGSVLSLSVNVVITAETTLVIFYTLNKIYSNTLLAVLNSRITFVTSATSSRLGSPAFTGRDVQASQASVFRFIWTQKQSNKPSPLPEMTAGTFQIPERVFTYSTAEEPQSRRSRLGGVDLAGSGNASIGSTADGYSTAPRRSDCA</sequence>
<keyword evidence="2" id="KW-0812">Transmembrane</keyword>
<dbReference type="AlphaFoldDB" id="A0A5C3QHX7"/>
<keyword evidence="2" id="KW-1133">Transmembrane helix</keyword>
<keyword evidence="2" id="KW-0472">Membrane</keyword>
<protein>
    <submittedName>
        <fullName evidence="3">Uncharacterized protein</fullName>
    </submittedName>
</protein>
<evidence type="ECO:0000313" key="3">
    <source>
        <dbReference type="EMBL" id="TFL01322.1"/>
    </source>
</evidence>
<feature type="transmembrane region" description="Helical" evidence="2">
    <location>
        <begin position="187"/>
        <end position="215"/>
    </location>
</feature>
<name>A0A5C3QHX7_9AGAR</name>
<dbReference type="EMBL" id="ML178825">
    <property type="protein sequence ID" value="TFL01322.1"/>
    <property type="molecule type" value="Genomic_DNA"/>
</dbReference>
<gene>
    <name evidence="3" type="ORF">BDV98DRAFT_582910</name>
</gene>
<feature type="region of interest" description="Disordered" evidence="1">
    <location>
        <begin position="294"/>
        <end position="335"/>
    </location>
</feature>
<feature type="transmembrane region" description="Helical" evidence="2">
    <location>
        <begin position="144"/>
        <end position="167"/>
    </location>
</feature>
<evidence type="ECO:0000313" key="4">
    <source>
        <dbReference type="Proteomes" id="UP000305067"/>
    </source>
</evidence>
<feature type="transmembrane region" description="Helical" evidence="2">
    <location>
        <begin position="113"/>
        <end position="132"/>
    </location>
</feature>
<organism evidence="3 4">
    <name type="scientific">Pterulicium gracile</name>
    <dbReference type="NCBI Taxonomy" id="1884261"/>
    <lineage>
        <taxon>Eukaryota</taxon>
        <taxon>Fungi</taxon>
        <taxon>Dikarya</taxon>
        <taxon>Basidiomycota</taxon>
        <taxon>Agaricomycotina</taxon>
        <taxon>Agaricomycetes</taxon>
        <taxon>Agaricomycetidae</taxon>
        <taxon>Agaricales</taxon>
        <taxon>Pleurotineae</taxon>
        <taxon>Pterulaceae</taxon>
        <taxon>Pterulicium</taxon>
    </lineage>
</organism>